<dbReference type="InterPro" id="IPR037401">
    <property type="entry name" value="SnoaL-like"/>
</dbReference>
<feature type="domain" description="SnoaL-like" evidence="1">
    <location>
        <begin position="11"/>
        <end position="131"/>
    </location>
</feature>
<sequence length="199" mass="22930">MSDDALLARLERVEAQLAIGQLPARYALAVDARDLEALGGLFVEDVDCGRWGRGREALQAFYASEAILQAFYRSVHQVCGQTLDFQDADHATGTVYCRAEHEDGEHWVVMAICYFDQYERRDGQWYFARRDERHWYSTDWSQRPGVPAWQNWPGKYTSARYQPRLPASFPSWHGFWSRTARDSSSQVTRQPCVAQEPST</sequence>
<dbReference type="Gene3D" id="3.10.450.50">
    <property type="match status" value="1"/>
</dbReference>
<dbReference type="Proteomes" id="UP000077752">
    <property type="component" value="Unassembled WGS sequence"/>
</dbReference>
<dbReference type="AlphaFoldDB" id="A0A177SWU1"/>
<dbReference type="RefSeq" id="WP_064301343.1">
    <property type="nucleotide sequence ID" value="NZ_LUCV01000004.1"/>
</dbReference>
<gene>
    <name evidence="2" type="ORF">AYO28_07005</name>
</gene>
<name>A0A177SWU1_PSEPU</name>
<dbReference type="SUPFAM" id="SSF54427">
    <property type="entry name" value="NTF2-like"/>
    <property type="match status" value="1"/>
</dbReference>
<evidence type="ECO:0000313" key="3">
    <source>
        <dbReference type="Proteomes" id="UP000077752"/>
    </source>
</evidence>
<proteinExistence type="predicted"/>
<dbReference type="Pfam" id="PF13577">
    <property type="entry name" value="SnoaL_4"/>
    <property type="match status" value="1"/>
</dbReference>
<dbReference type="EMBL" id="LUCV01000004">
    <property type="protein sequence ID" value="OAI94771.1"/>
    <property type="molecule type" value="Genomic_DNA"/>
</dbReference>
<organism evidence="2 3">
    <name type="scientific">Pseudomonas putida</name>
    <name type="common">Arthrobacter siderocapsulatus</name>
    <dbReference type="NCBI Taxonomy" id="303"/>
    <lineage>
        <taxon>Bacteria</taxon>
        <taxon>Pseudomonadati</taxon>
        <taxon>Pseudomonadota</taxon>
        <taxon>Gammaproteobacteria</taxon>
        <taxon>Pseudomonadales</taxon>
        <taxon>Pseudomonadaceae</taxon>
        <taxon>Pseudomonas</taxon>
    </lineage>
</organism>
<dbReference type="InterPro" id="IPR032710">
    <property type="entry name" value="NTF2-like_dom_sf"/>
</dbReference>
<accession>A0A177SWU1</accession>
<evidence type="ECO:0000313" key="2">
    <source>
        <dbReference type="EMBL" id="OAI94771.1"/>
    </source>
</evidence>
<evidence type="ECO:0000259" key="1">
    <source>
        <dbReference type="Pfam" id="PF13577"/>
    </source>
</evidence>
<comment type="caution">
    <text evidence="2">The sequence shown here is derived from an EMBL/GenBank/DDBJ whole genome shotgun (WGS) entry which is preliminary data.</text>
</comment>
<dbReference type="CDD" id="cd00531">
    <property type="entry name" value="NTF2_like"/>
    <property type="match status" value="1"/>
</dbReference>
<reference evidence="2 3" key="1">
    <citation type="submission" date="2016-03" db="EMBL/GenBank/DDBJ databases">
        <title>Draft Genome Assembly of Pseudomonas putida strain CBF10-2.</title>
        <authorList>
            <person name="Iyer R.S."/>
            <person name="Damania A."/>
        </authorList>
    </citation>
    <scope>NUCLEOTIDE SEQUENCE [LARGE SCALE GENOMIC DNA]</scope>
    <source>
        <strain evidence="2 3">CBF10-2</strain>
    </source>
</reference>
<protein>
    <submittedName>
        <fullName evidence="2">Polyketide cyclase</fullName>
    </submittedName>
</protein>